<gene>
    <name evidence="1" type="ORF">FXN61_46715</name>
</gene>
<evidence type="ECO:0000313" key="1">
    <source>
        <dbReference type="EMBL" id="NKE63802.1"/>
    </source>
</evidence>
<name>A0ABX1FZ65_9PSEU</name>
<evidence type="ECO:0000313" key="2">
    <source>
        <dbReference type="Proteomes" id="UP001515943"/>
    </source>
</evidence>
<dbReference type="RefSeq" id="WP_167980366.1">
    <property type="nucleotide sequence ID" value="NZ_VSRL01000429.1"/>
</dbReference>
<proteinExistence type="predicted"/>
<sequence>MLWLFSQMFVLCAVSFAAGSLLTWLSVRGRAKAEPPKPVLALPAPRPSEEKVVVAPPAQEKSLPLKGNSKTLVYHTSKSPYYRRMKGDMTFGSEAEAVAAGYRMWTTKARVKA</sequence>
<organism evidence="1 2">
    <name type="scientific">Lentzea indica</name>
    <dbReference type="NCBI Taxonomy" id="2604800"/>
    <lineage>
        <taxon>Bacteria</taxon>
        <taxon>Bacillati</taxon>
        <taxon>Actinomycetota</taxon>
        <taxon>Actinomycetes</taxon>
        <taxon>Pseudonocardiales</taxon>
        <taxon>Pseudonocardiaceae</taxon>
        <taxon>Lentzea</taxon>
    </lineage>
</organism>
<dbReference type="EMBL" id="VSRL01000429">
    <property type="protein sequence ID" value="NKE63802.1"/>
    <property type="molecule type" value="Genomic_DNA"/>
</dbReference>
<accession>A0ABX1FZ65</accession>
<protein>
    <submittedName>
        <fullName evidence="1">Uncharacterized protein</fullName>
    </submittedName>
</protein>
<reference evidence="1 2" key="1">
    <citation type="submission" date="2019-08" db="EMBL/GenBank/DDBJ databases">
        <title>Lentzea from Indian Himalayas.</title>
        <authorList>
            <person name="Mandal S."/>
            <person name="Mallick Gupta A."/>
            <person name="Maiti P.K."/>
            <person name="Sarkar J."/>
            <person name="Mandal S."/>
        </authorList>
    </citation>
    <scope>NUCLEOTIDE SEQUENCE [LARGE SCALE GENOMIC DNA]</scope>
    <source>
        <strain evidence="1 2">PSKA42</strain>
    </source>
</reference>
<comment type="caution">
    <text evidence="1">The sequence shown here is derived from an EMBL/GenBank/DDBJ whole genome shotgun (WGS) entry which is preliminary data.</text>
</comment>
<keyword evidence="2" id="KW-1185">Reference proteome</keyword>
<dbReference type="Proteomes" id="UP001515943">
    <property type="component" value="Unassembled WGS sequence"/>
</dbReference>